<dbReference type="Proteomes" id="UP000202782">
    <property type="component" value="Segment"/>
</dbReference>
<evidence type="ECO:0000259" key="1">
    <source>
        <dbReference type="PROSITE" id="PS51750"/>
    </source>
</evidence>
<dbReference type="GeneID" id="5184199"/>
<keyword evidence="3" id="KW-1185">Reference proteome</keyword>
<reference evidence="2 3" key="1">
    <citation type="journal article" date="2008" name="J. Microbiol.">
        <title>Molecular and phylogenetic characterization of Spodoptera litura granulovirus.</title>
        <authorList>
            <person name="Wang Y."/>
            <person name="Choi J.Y."/>
            <person name="Roh J.Y."/>
            <person name="Woo S.D."/>
            <person name="Jin B.R."/>
            <person name="Je Y.H."/>
        </authorList>
    </citation>
    <scope>NUCLEOTIDE SEQUENCE [LARGE SCALE GENOMIC DNA]</scope>
    <source>
        <strain evidence="2">SlGV-K1</strain>
    </source>
</reference>
<dbReference type="PROSITE" id="PS51750">
    <property type="entry name" value="BRO_N"/>
    <property type="match status" value="1"/>
</dbReference>
<feature type="domain" description="Bro-N" evidence="1">
    <location>
        <begin position="1"/>
        <end position="27"/>
    </location>
</feature>
<organism evidence="2 3">
    <name type="scientific">Spodoptera litura granulovirus</name>
    <dbReference type="NCBI Taxonomy" id="359919"/>
    <lineage>
        <taxon>Viruses</taxon>
        <taxon>Viruses incertae sedis</taxon>
        <taxon>Naldaviricetes</taxon>
        <taxon>Lefavirales</taxon>
        <taxon>Baculoviridae</taxon>
        <taxon>Betabaculovirus</taxon>
        <taxon>Betabaculovirus spliturae</taxon>
    </lineage>
</organism>
<dbReference type="InterPro" id="IPR003497">
    <property type="entry name" value="BRO_N_domain"/>
</dbReference>
<sequence length="368" mass="43668">MRSKLPAAEEFQRWLFEEVLPELRKSGKYDMTKRQSVNWAKKYVDVVKSDHKNQLATIRAEHRTELLAYELKLRDVEKCYERQIMEYKQREHEFMLRELKYKTAMEEFQTMANTTLMEFGVNALLARDNIAENEHLRNNIDKVKHRLIPQMDTLPDKEHYTSCFAYVVNGRNRVRVTRNQYNQVEKMDKIMQQFKDPKFTFYKNTKAMEQLQWLDGAEKFLQIKCPNAISLWNKTKELFPHACFGFHFVSSVEIEFLTSDELVNKYRKYIQMCRDNKKSDQDKIESFQALNLIDEADAMRKCFTPSVDGKKRVAQLIEDTHKAVEKEIVPQEDAKRYENFDSIYTPDQIVSKTTTNIVSTTCLLSQNL</sequence>
<evidence type="ECO:0000313" key="3">
    <source>
        <dbReference type="Proteomes" id="UP000202782"/>
    </source>
</evidence>
<dbReference type="OrthoDB" id="8240at10239"/>
<gene>
    <name evidence="2" type="primary">bro-2</name>
    <name evidence="2" type="ORF">SlGVgp053</name>
</gene>
<dbReference type="KEGG" id="vg:5184199"/>
<accession>A5IZQ5</accession>
<proteinExistence type="predicted"/>
<protein>
    <submittedName>
        <fullName evidence="2">Bro-2</fullName>
    </submittedName>
</protein>
<dbReference type="EMBL" id="DQ288858">
    <property type="protein sequence ID" value="ABQ51996.1"/>
    <property type="molecule type" value="Genomic_DNA"/>
</dbReference>
<dbReference type="RefSeq" id="YP_001257004.1">
    <property type="nucleotide sequence ID" value="NC_009503.1"/>
</dbReference>
<evidence type="ECO:0000313" key="2">
    <source>
        <dbReference type="EMBL" id="ABQ51996.1"/>
    </source>
</evidence>
<name>A5IZQ5_9BBAC</name>